<keyword evidence="4" id="KW-0539">Nucleus</keyword>
<dbReference type="PANTHER" id="PTHR46196">
    <property type="entry name" value="TRANSCRIPTION FACTOR BHLH155-LIKE ISOFORM X1-RELATED"/>
    <property type="match status" value="1"/>
</dbReference>
<dbReference type="Pfam" id="PF23176">
    <property type="entry name" value="bHLH_LHW"/>
    <property type="match status" value="1"/>
</dbReference>
<dbReference type="PROSITE" id="PS50888">
    <property type="entry name" value="BHLH"/>
    <property type="match status" value="1"/>
</dbReference>
<name>A0A2C9UT50_MANES</name>
<evidence type="ECO:0000259" key="6">
    <source>
        <dbReference type="PROSITE" id="PS50888"/>
    </source>
</evidence>
<dbReference type="InterPro" id="IPR025610">
    <property type="entry name" value="MYC/MYB_N"/>
</dbReference>
<feature type="compositionally biased region" description="Basic and acidic residues" evidence="5">
    <location>
        <begin position="554"/>
        <end position="563"/>
    </location>
</feature>
<dbReference type="GO" id="GO:0003700">
    <property type="term" value="F:DNA-binding transcription factor activity"/>
    <property type="evidence" value="ECO:0007669"/>
    <property type="project" value="InterPro"/>
</dbReference>
<dbReference type="CDD" id="cd18915">
    <property type="entry name" value="bHLH_AtLHW_like"/>
    <property type="match status" value="1"/>
</dbReference>
<keyword evidence="3" id="KW-0804">Transcription</keyword>
<evidence type="ECO:0000256" key="2">
    <source>
        <dbReference type="ARBA" id="ARBA00023015"/>
    </source>
</evidence>
<accession>A0A2C9UT50</accession>
<sequence>MGTDLHNTLRSLCFNTVWKYAVFWKLKHRARMVLTWEDAYYENCEQHDPLENKCFSETLENSCSGRYPHDLLGLAVAKMSYHVYSLGEGIVGQVAVTGKHRWIIADKLVTSSFSSFELSDGWQNQFSAGIRTIVVVPVVPFGVIQLGSLNKVAEDVKLVTHIKDVFLSLQDSSVGHVTDLLQYSMKSSLYMPDLPTKGLDSESEVVPGSLCNLDTATDKEGPNQLPMFPYLQKQCDNSYFCSVPAIHQNTEDEVVNKCCEHVPSTLMNDESVKFLQLRSDISCLEQQNQVGIDFVDDHNCGGGTNVWKDPGKASKLNATPHFNNSVKDSTTLCDVILPNEKFGADPANYPVNLLDSTVCDVPKSDSTGVYQSGVMGMPEISDMNIKNELEKKLEYQAESSHLGTSNTFLKFSACCELHEALGPAFSKGCRYFDCESEKTEAGNSIEVPEGLSTSQMTFDTGPENLLEAVVGKVCYSSSDVKSERSVCKSVQSLLTTEKISEPSSRNKQMIHSAGASNHKSVVEEDTQNCSSSTGVCAAMSSRGFSSCPGTCSERLDRHSEPAKNNKKRARPGENCRPRPRDRQLIQDRIKELRELVPNGAKCSIDSLLERTIKHMLFLESITKHADKLNKCAESKMCQKGTDTSNYEKGSSWAVEVGGHLKVSSIVVENLNKNGQMLVEMLCEECSHFLEIAEAVRSLGLTILKGITEVHGEKIWICFMVEVGSEFCHINYIAQCRTTHAFSLFIYEVLANTLLTTLFQTCIYIY</sequence>
<dbReference type="STRING" id="3983.A0A2C9UT50"/>
<dbReference type="GO" id="GO:0005634">
    <property type="term" value="C:nucleus"/>
    <property type="evidence" value="ECO:0007669"/>
    <property type="project" value="UniProtKB-SubCell"/>
</dbReference>
<dbReference type="InterPro" id="IPR043561">
    <property type="entry name" value="LHW-like"/>
</dbReference>
<comment type="subcellular location">
    <subcellularLocation>
        <location evidence="1">Nucleus</location>
    </subcellularLocation>
</comment>
<evidence type="ECO:0000256" key="3">
    <source>
        <dbReference type="ARBA" id="ARBA00023163"/>
    </source>
</evidence>
<reference evidence="7" key="1">
    <citation type="submission" date="2016-02" db="EMBL/GenBank/DDBJ databases">
        <title>WGS assembly of Manihot esculenta.</title>
        <authorList>
            <person name="Bredeson J.V."/>
            <person name="Prochnik S.E."/>
            <person name="Lyons J.B."/>
            <person name="Schmutz J."/>
            <person name="Grimwood J."/>
            <person name="Vrebalov J."/>
            <person name="Bart R.S."/>
            <person name="Amuge T."/>
            <person name="Ferguson M.E."/>
            <person name="Green R."/>
            <person name="Putnam N."/>
            <person name="Stites J."/>
            <person name="Rounsley S."/>
            <person name="Rokhsar D.S."/>
        </authorList>
    </citation>
    <scope>NUCLEOTIDE SEQUENCE [LARGE SCALE GENOMIC DNA]</scope>
    <source>
        <tissue evidence="7">Leaf</tissue>
    </source>
</reference>
<dbReference type="InterPro" id="IPR011598">
    <property type="entry name" value="bHLH_dom"/>
</dbReference>
<organism evidence="7">
    <name type="scientific">Manihot esculenta</name>
    <name type="common">Cassava</name>
    <name type="synonym">Jatropha manihot</name>
    <dbReference type="NCBI Taxonomy" id="3983"/>
    <lineage>
        <taxon>Eukaryota</taxon>
        <taxon>Viridiplantae</taxon>
        <taxon>Streptophyta</taxon>
        <taxon>Embryophyta</taxon>
        <taxon>Tracheophyta</taxon>
        <taxon>Spermatophyta</taxon>
        <taxon>Magnoliopsida</taxon>
        <taxon>eudicotyledons</taxon>
        <taxon>Gunneridae</taxon>
        <taxon>Pentapetalae</taxon>
        <taxon>rosids</taxon>
        <taxon>fabids</taxon>
        <taxon>Malpighiales</taxon>
        <taxon>Euphorbiaceae</taxon>
        <taxon>Crotonoideae</taxon>
        <taxon>Manihoteae</taxon>
        <taxon>Manihot</taxon>
    </lineage>
</organism>
<evidence type="ECO:0000313" key="7">
    <source>
        <dbReference type="EMBL" id="OAY34577.1"/>
    </source>
</evidence>
<proteinExistence type="predicted"/>
<evidence type="ECO:0000256" key="5">
    <source>
        <dbReference type="SAM" id="MobiDB-lite"/>
    </source>
</evidence>
<dbReference type="GO" id="GO:0046983">
    <property type="term" value="F:protein dimerization activity"/>
    <property type="evidence" value="ECO:0007669"/>
    <property type="project" value="InterPro"/>
</dbReference>
<protein>
    <recommendedName>
        <fullName evidence="6">BHLH domain-containing protein</fullName>
    </recommendedName>
</protein>
<evidence type="ECO:0000256" key="1">
    <source>
        <dbReference type="ARBA" id="ARBA00004123"/>
    </source>
</evidence>
<feature type="compositionally biased region" description="Polar residues" evidence="5">
    <location>
        <begin position="500"/>
        <end position="519"/>
    </location>
</feature>
<feature type="region of interest" description="Disordered" evidence="5">
    <location>
        <begin position="554"/>
        <end position="582"/>
    </location>
</feature>
<dbReference type="EMBL" id="CM004398">
    <property type="protein sequence ID" value="OAY34577.1"/>
    <property type="molecule type" value="Genomic_DNA"/>
</dbReference>
<gene>
    <name evidence="7" type="ORF">MANES_12G031000</name>
</gene>
<evidence type="ECO:0000256" key="4">
    <source>
        <dbReference type="ARBA" id="ARBA00023242"/>
    </source>
</evidence>
<dbReference type="AlphaFoldDB" id="A0A2C9UT50"/>
<feature type="domain" description="BHLH" evidence="6">
    <location>
        <begin position="569"/>
        <end position="618"/>
    </location>
</feature>
<keyword evidence="2" id="KW-0805">Transcription regulation</keyword>
<dbReference type="PANTHER" id="PTHR46196:SF1">
    <property type="entry name" value="TRANSCRIPTION FACTOR EMB1444-RELATED"/>
    <property type="match status" value="1"/>
</dbReference>
<feature type="region of interest" description="Disordered" evidence="5">
    <location>
        <begin position="500"/>
        <end position="521"/>
    </location>
</feature>
<feature type="compositionally biased region" description="Basic and acidic residues" evidence="5">
    <location>
        <begin position="570"/>
        <end position="582"/>
    </location>
</feature>
<dbReference type="Pfam" id="PF14215">
    <property type="entry name" value="bHLH-MYC_N"/>
    <property type="match status" value="1"/>
</dbReference>